<keyword evidence="3" id="KW-1185">Reference proteome</keyword>
<feature type="transmembrane region" description="Helical" evidence="1">
    <location>
        <begin position="380"/>
        <end position="403"/>
    </location>
</feature>
<keyword evidence="1" id="KW-0472">Membrane</keyword>
<feature type="transmembrane region" description="Helical" evidence="1">
    <location>
        <begin position="230"/>
        <end position="248"/>
    </location>
</feature>
<dbReference type="RefSeq" id="WP_025864068.1">
    <property type="nucleotide sequence ID" value="NZ_BLAX01000001.1"/>
</dbReference>
<keyword evidence="1" id="KW-0812">Transmembrane</keyword>
<evidence type="ECO:0000313" key="3">
    <source>
        <dbReference type="Proteomes" id="UP000391834"/>
    </source>
</evidence>
<reference evidence="2 3" key="1">
    <citation type="submission" date="2019-10" db="EMBL/GenBank/DDBJ databases">
        <title>Prolixibacter strains distinguished by the presence of nitrate reductase genes were adept at nitrate-dependent anaerobic corrosion of metallic iron and carbon steel.</title>
        <authorList>
            <person name="Iino T."/>
            <person name="Shono N."/>
            <person name="Ito K."/>
            <person name="Nakamura R."/>
            <person name="Sueoka K."/>
            <person name="Harayama S."/>
            <person name="Ohkuma M."/>
        </authorList>
    </citation>
    <scope>NUCLEOTIDE SEQUENCE [LARGE SCALE GENOMIC DNA]</scope>
    <source>
        <strain evidence="2 3">JCM 13498</strain>
    </source>
</reference>
<keyword evidence="1" id="KW-1133">Transmembrane helix</keyword>
<dbReference type="OrthoDB" id="2379168at2"/>
<organism evidence="2 3">
    <name type="scientific">Prolixibacter bellariivorans</name>
    <dbReference type="NCBI Taxonomy" id="314319"/>
    <lineage>
        <taxon>Bacteria</taxon>
        <taxon>Pseudomonadati</taxon>
        <taxon>Bacteroidota</taxon>
        <taxon>Bacteroidia</taxon>
        <taxon>Marinilabiliales</taxon>
        <taxon>Prolixibacteraceae</taxon>
        <taxon>Prolixibacter</taxon>
    </lineage>
</organism>
<feature type="transmembrane region" description="Helical" evidence="1">
    <location>
        <begin position="94"/>
        <end position="114"/>
    </location>
</feature>
<gene>
    <name evidence="2" type="ORF">PbJCM13498_30670</name>
</gene>
<dbReference type="EMBL" id="BLAX01000001">
    <property type="protein sequence ID" value="GET34204.1"/>
    <property type="molecule type" value="Genomic_DNA"/>
</dbReference>
<comment type="caution">
    <text evidence="2">The sequence shown here is derived from an EMBL/GenBank/DDBJ whole genome shotgun (WGS) entry which is preliminary data.</text>
</comment>
<evidence type="ECO:0000256" key="1">
    <source>
        <dbReference type="SAM" id="Phobius"/>
    </source>
</evidence>
<protein>
    <recommendedName>
        <fullName evidence="4">Oligosaccharide repeat unit polymerase</fullName>
    </recommendedName>
</protein>
<feature type="transmembrane region" description="Helical" evidence="1">
    <location>
        <begin position="415"/>
        <end position="432"/>
    </location>
</feature>
<dbReference type="Proteomes" id="UP000391834">
    <property type="component" value="Unassembled WGS sequence"/>
</dbReference>
<evidence type="ECO:0008006" key="4">
    <source>
        <dbReference type="Google" id="ProtNLM"/>
    </source>
</evidence>
<sequence length="466" mass="54451">MILAIFITAVIQALFLYSGKVPLHWFLAPVDLMGIMIIYKLIDIASTKDYLSQVDFYAYIIFLNSLFLAPNFHFLKNFWLPWVPNHPPRWENWVLIWGLLNLIGLTLFLTIREFTQSKPRLTQTIWFFNHRRNYIIILFMIVSFAAQAMVYAKFGGISGYIREYEEARADAFRGMGYLFTISEIFPILFIIWFFLNNIGKKNIPAIKIYIFFILLFAACIYFGGLKGRRSNTIFTMFHGFFLVHLYLYRFKLQEILLALTFGMVFMLIGKVYKLIGFDAILLLKDLDFKTLFEYNARYGNGTIPTLIGDFGRCDVQSFLIYRNYVDGFPQYWGVEYFGDLIKMFPSIISDHFTDVPSKIEVGANYLYGSKTRIFGVFGEYIFNFGLSTAYLSYLIFAGMVILADRFVKMLHSNDIRLIIVPLIFNFIIIAFLSDLDNMGFFLFKRLTIPVVLLWLVSERHEVRPAE</sequence>
<feature type="transmembrane region" description="Helical" evidence="1">
    <location>
        <begin position="134"/>
        <end position="154"/>
    </location>
</feature>
<feature type="transmembrane region" description="Helical" evidence="1">
    <location>
        <begin position="206"/>
        <end position="224"/>
    </location>
</feature>
<feature type="transmembrane region" description="Helical" evidence="1">
    <location>
        <begin position="255"/>
        <end position="275"/>
    </location>
</feature>
<dbReference type="AlphaFoldDB" id="A0A5M4B297"/>
<proteinExistence type="predicted"/>
<name>A0A5M4B297_9BACT</name>
<feature type="transmembrane region" description="Helical" evidence="1">
    <location>
        <begin position="174"/>
        <end position="194"/>
    </location>
</feature>
<accession>A0A5M4B297</accession>
<evidence type="ECO:0000313" key="2">
    <source>
        <dbReference type="EMBL" id="GET34204.1"/>
    </source>
</evidence>
<feature type="transmembrane region" description="Helical" evidence="1">
    <location>
        <begin position="54"/>
        <end position="74"/>
    </location>
</feature>